<dbReference type="EMBL" id="AMRG01000011">
    <property type="protein sequence ID" value="EKE82778.1"/>
    <property type="molecule type" value="Genomic_DNA"/>
</dbReference>
<dbReference type="OrthoDB" id="232498at2"/>
<proteinExistence type="inferred from homology"/>
<evidence type="ECO:0000256" key="1">
    <source>
        <dbReference type="ARBA" id="ARBA00007100"/>
    </source>
</evidence>
<sequence>MAFSYLQQCQRELLPTIDIVWEISRAFHRDADHFIADFYRSVAELEALRDEPDLLQRVVALCDFFYIKQAYSDAPEAVVTSQRILIDRVIAMRTGLPVSLAFLLQEAATYAGLTLALVDAPGYPILRLEQGDRCHFIDPLSGELMTTEQLQQRFSELDDSDDLADGEFSWQALDAANQQDMLVRYLGELKHSLIYERAFEQALIAIDMLLTLLPDDPYEIRDRGYVYEELDCQHVAVDDYEYFLKQCPDDPSAQLLRLQIDSWSTPAQILH</sequence>
<protein>
    <recommendedName>
        <fullName evidence="2">Protein SirB1 N-terminal domain-containing protein</fullName>
    </recommendedName>
</protein>
<comment type="caution">
    <text evidence="3">The sequence shown here is derived from an EMBL/GenBank/DDBJ whole genome shotgun (WGS) entry which is preliminary data.</text>
</comment>
<keyword evidence="4" id="KW-1185">Reference proteome</keyword>
<evidence type="ECO:0000313" key="3">
    <source>
        <dbReference type="EMBL" id="EKE82778.1"/>
    </source>
</evidence>
<dbReference type="STRING" id="740709.A10D4_09239"/>
<feature type="domain" description="Protein SirB1 N-terminal" evidence="2">
    <location>
        <begin position="44"/>
        <end position="186"/>
    </location>
</feature>
<name>K2K5D5_9GAMM</name>
<dbReference type="InterPro" id="IPR032698">
    <property type="entry name" value="SirB1_N"/>
</dbReference>
<dbReference type="eggNOG" id="COG2912">
    <property type="taxonomic scope" value="Bacteria"/>
</dbReference>
<dbReference type="Pfam" id="PF13369">
    <property type="entry name" value="Transglut_core2"/>
    <property type="match status" value="1"/>
</dbReference>
<evidence type="ECO:0000259" key="2">
    <source>
        <dbReference type="Pfam" id="PF13369"/>
    </source>
</evidence>
<reference evidence="3 4" key="1">
    <citation type="journal article" date="2012" name="J. Bacteriol.">
        <title>Genome Sequence of Idiomarina xiamenensis Type Strain 10-D-4.</title>
        <authorList>
            <person name="Lai Q."/>
            <person name="Wang L."/>
            <person name="Wang W."/>
            <person name="Shao Z."/>
        </authorList>
    </citation>
    <scope>NUCLEOTIDE SEQUENCE [LARGE SCALE GENOMIC DNA]</scope>
    <source>
        <strain evidence="3 4">10-D-4</strain>
    </source>
</reference>
<dbReference type="InterPro" id="IPR011990">
    <property type="entry name" value="TPR-like_helical_dom_sf"/>
</dbReference>
<dbReference type="Proteomes" id="UP000014115">
    <property type="component" value="Unassembled WGS sequence"/>
</dbReference>
<organism evidence="3 4">
    <name type="scientific">Idiomarina xiamenensis 10-D-4</name>
    <dbReference type="NCBI Taxonomy" id="740709"/>
    <lineage>
        <taxon>Bacteria</taxon>
        <taxon>Pseudomonadati</taxon>
        <taxon>Pseudomonadota</taxon>
        <taxon>Gammaproteobacteria</taxon>
        <taxon>Alteromonadales</taxon>
        <taxon>Idiomarinaceae</taxon>
        <taxon>Idiomarina</taxon>
    </lineage>
</organism>
<dbReference type="Pfam" id="PF13371">
    <property type="entry name" value="TPR_9"/>
    <property type="match status" value="1"/>
</dbReference>
<accession>K2K5D5</accession>
<dbReference type="RefSeq" id="WP_008489127.1">
    <property type="nucleotide sequence ID" value="NZ_AMRG01000011.1"/>
</dbReference>
<gene>
    <name evidence="3" type="ORF">A10D4_09239</name>
</gene>
<dbReference type="AlphaFoldDB" id="K2K5D5"/>
<comment type="similarity">
    <text evidence="1">Belongs to the UPF0162 family.</text>
</comment>
<evidence type="ECO:0000313" key="4">
    <source>
        <dbReference type="Proteomes" id="UP000014115"/>
    </source>
</evidence>
<dbReference type="SUPFAM" id="SSF48452">
    <property type="entry name" value="TPR-like"/>
    <property type="match status" value="1"/>
</dbReference>
<dbReference type="PATRIC" id="fig|740709.3.peg.1870"/>